<dbReference type="AlphaFoldDB" id="A0A0K0CZI8"/>
<name>A0A0K0CZI8_ANGCA</name>
<evidence type="ECO:0000313" key="2">
    <source>
        <dbReference type="Proteomes" id="UP000035642"/>
    </source>
</evidence>
<evidence type="ECO:0000313" key="3">
    <source>
        <dbReference type="WBParaSite" id="ACAC_0000314401-mRNA-1"/>
    </source>
</evidence>
<feature type="region of interest" description="Disordered" evidence="1">
    <location>
        <begin position="93"/>
        <end position="137"/>
    </location>
</feature>
<dbReference type="InterPro" id="IPR035127">
    <property type="entry name" value="SL4P"/>
</dbReference>
<proteinExistence type="predicted"/>
<sequence length="208" mass="24330">MTPPESLRVRLYFERPPEFTFTYTNKEDLYQSFKDHVDKWTIKKATAYLVDDHGAEVRIDDADALQSIATKENGTVNVTLRYEDAEEDSFPEYGEAIEKRRRKKGHKINRGRKGSRGRDPRCRRDHARSHSRDSSDHEDLQEFCEHYPLYYGPPPFFGPPHCRPPMFCSHNPFHFPMNARFGGCPYFGMGRGRCEYPPCGWQGNFHGY</sequence>
<accession>A0A0K0CZI8</accession>
<dbReference type="WBParaSite" id="ACAC_0000314401-mRNA-1">
    <property type="protein sequence ID" value="ACAC_0000314401-mRNA-1"/>
    <property type="gene ID" value="ACAC_0000314401"/>
</dbReference>
<feature type="compositionally biased region" description="Basic and acidic residues" evidence="1">
    <location>
        <begin position="116"/>
        <end position="137"/>
    </location>
</feature>
<reference evidence="3" key="2">
    <citation type="submission" date="2017-02" db="UniProtKB">
        <authorList>
            <consortium name="WormBaseParasite"/>
        </authorList>
    </citation>
    <scope>IDENTIFICATION</scope>
</reference>
<protein>
    <submittedName>
        <fullName evidence="3">0013H08</fullName>
    </submittedName>
</protein>
<feature type="compositionally biased region" description="Basic residues" evidence="1">
    <location>
        <begin position="99"/>
        <end position="115"/>
    </location>
</feature>
<reference evidence="2" key="1">
    <citation type="submission" date="2012-09" db="EMBL/GenBank/DDBJ databases">
        <authorList>
            <person name="Martin A.A."/>
        </authorList>
    </citation>
    <scope>NUCLEOTIDE SEQUENCE</scope>
</reference>
<dbReference type="Proteomes" id="UP000035642">
    <property type="component" value="Unassembled WGS sequence"/>
</dbReference>
<evidence type="ECO:0000256" key="1">
    <source>
        <dbReference type="SAM" id="MobiDB-lite"/>
    </source>
</evidence>
<organism evidence="2 3">
    <name type="scientific">Angiostrongylus cantonensis</name>
    <name type="common">Rat lungworm</name>
    <dbReference type="NCBI Taxonomy" id="6313"/>
    <lineage>
        <taxon>Eukaryota</taxon>
        <taxon>Metazoa</taxon>
        <taxon>Ecdysozoa</taxon>
        <taxon>Nematoda</taxon>
        <taxon>Chromadorea</taxon>
        <taxon>Rhabditida</taxon>
        <taxon>Rhabditina</taxon>
        <taxon>Rhabditomorpha</taxon>
        <taxon>Strongyloidea</taxon>
        <taxon>Metastrongylidae</taxon>
        <taxon>Angiostrongylus</taxon>
    </lineage>
</organism>
<dbReference type="Pfam" id="PF17618">
    <property type="entry name" value="SL4P"/>
    <property type="match status" value="1"/>
</dbReference>
<keyword evidence="2" id="KW-1185">Reference proteome</keyword>